<protein>
    <submittedName>
        <fullName evidence="1">Integrase_H2C2 domain-containing protein</fullName>
    </submittedName>
</protein>
<dbReference type="Proteomes" id="UP000887013">
    <property type="component" value="Unassembled WGS sequence"/>
</dbReference>
<evidence type="ECO:0000313" key="1">
    <source>
        <dbReference type="EMBL" id="GFU25722.1"/>
    </source>
</evidence>
<evidence type="ECO:0000313" key="2">
    <source>
        <dbReference type="Proteomes" id="UP000887013"/>
    </source>
</evidence>
<gene>
    <name evidence="1" type="primary">AVEN_93179_1</name>
    <name evidence="1" type="ORF">NPIL_159231</name>
</gene>
<proteinExistence type="predicted"/>
<dbReference type="EMBL" id="BMAW01128503">
    <property type="protein sequence ID" value="GFU25722.1"/>
    <property type="molecule type" value="Genomic_DNA"/>
</dbReference>
<dbReference type="AlphaFoldDB" id="A0A8X6QJK6"/>
<reference evidence="1" key="1">
    <citation type="submission" date="2020-08" db="EMBL/GenBank/DDBJ databases">
        <title>Multicomponent nature underlies the extraordinary mechanical properties of spider dragline silk.</title>
        <authorList>
            <person name="Kono N."/>
            <person name="Nakamura H."/>
            <person name="Mori M."/>
            <person name="Yoshida Y."/>
            <person name="Ohtoshi R."/>
            <person name="Malay A.D."/>
            <person name="Moran D.A.P."/>
            <person name="Tomita M."/>
            <person name="Numata K."/>
            <person name="Arakawa K."/>
        </authorList>
    </citation>
    <scope>NUCLEOTIDE SEQUENCE</scope>
</reference>
<keyword evidence="2" id="KW-1185">Reference proteome</keyword>
<name>A0A8X6QJK6_NEPPI</name>
<comment type="caution">
    <text evidence="1">The sequence shown here is derived from an EMBL/GenBank/DDBJ whole genome shotgun (WGS) entry which is preliminary data.</text>
</comment>
<sequence>MWHHIPTKQNPGNLTSRGIDPVKLQQCEMWWSFLLHPATTESPGSILSETNKLLCELKPPVESEICTLINIVEPLDVIKIFILHKNGKSGSLVSEIFPQWLISVIFCT</sequence>
<accession>A0A8X6QJK6</accession>
<organism evidence="1 2">
    <name type="scientific">Nephila pilipes</name>
    <name type="common">Giant wood spider</name>
    <name type="synonym">Nephila maculata</name>
    <dbReference type="NCBI Taxonomy" id="299642"/>
    <lineage>
        <taxon>Eukaryota</taxon>
        <taxon>Metazoa</taxon>
        <taxon>Ecdysozoa</taxon>
        <taxon>Arthropoda</taxon>
        <taxon>Chelicerata</taxon>
        <taxon>Arachnida</taxon>
        <taxon>Araneae</taxon>
        <taxon>Araneomorphae</taxon>
        <taxon>Entelegynae</taxon>
        <taxon>Araneoidea</taxon>
        <taxon>Nephilidae</taxon>
        <taxon>Nephila</taxon>
    </lineage>
</organism>